<evidence type="ECO:0000313" key="2">
    <source>
        <dbReference type="EMBL" id="MCT8970692.1"/>
    </source>
</evidence>
<reference evidence="2 3" key="1">
    <citation type="submission" date="2022-04" db="EMBL/GenBank/DDBJ databases">
        <authorList>
            <person name="Ye Y.-Q."/>
            <person name="Du Z.-J."/>
        </authorList>
    </citation>
    <scope>NUCLEOTIDE SEQUENCE [LARGE SCALE GENOMIC DNA]</scope>
    <source>
        <strain evidence="2 3">A6E488</strain>
    </source>
</reference>
<evidence type="ECO:0000256" key="1">
    <source>
        <dbReference type="SAM" id="MobiDB-lite"/>
    </source>
</evidence>
<gene>
    <name evidence="2" type="ORF">MUB46_02355</name>
</gene>
<sequence>MNTHVRERETLVSDHLTEFLAITPALRRLLEAAVQDALNFVESMTLFLDEVDGDADAEDSDVDEDTDPRELDEDHEPNGDEREPSLGSLEHGFLKAWAGGTDDDREGEHDGHEPDPDREPSLGCVGNWFQPHWAIGADRDLEEDVGDQCEREDGM</sequence>
<name>A0AAW5QUP6_9HYPH</name>
<dbReference type="EMBL" id="JALIDZ010000001">
    <property type="protein sequence ID" value="MCT8970692.1"/>
    <property type="molecule type" value="Genomic_DNA"/>
</dbReference>
<feature type="compositionally biased region" description="Basic and acidic residues" evidence="1">
    <location>
        <begin position="106"/>
        <end position="120"/>
    </location>
</feature>
<organism evidence="2 3">
    <name type="scientific">Microbaculum marinisediminis</name>
    <dbReference type="NCBI Taxonomy" id="2931392"/>
    <lineage>
        <taxon>Bacteria</taxon>
        <taxon>Pseudomonadati</taxon>
        <taxon>Pseudomonadota</taxon>
        <taxon>Alphaproteobacteria</taxon>
        <taxon>Hyphomicrobiales</taxon>
        <taxon>Tepidamorphaceae</taxon>
        <taxon>Microbaculum</taxon>
    </lineage>
</organism>
<protein>
    <submittedName>
        <fullName evidence="2">Uncharacterized protein</fullName>
    </submittedName>
</protein>
<dbReference type="Proteomes" id="UP001320898">
    <property type="component" value="Unassembled WGS sequence"/>
</dbReference>
<proteinExistence type="predicted"/>
<evidence type="ECO:0000313" key="3">
    <source>
        <dbReference type="Proteomes" id="UP001320898"/>
    </source>
</evidence>
<feature type="region of interest" description="Disordered" evidence="1">
    <location>
        <begin position="51"/>
        <end position="127"/>
    </location>
</feature>
<comment type="caution">
    <text evidence="2">The sequence shown here is derived from an EMBL/GenBank/DDBJ whole genome shotgun (WGS) entry which is preliminary data.</text>
</comment>
<dbReference type="AlphaFoldDB" id="A0AAW5QUP6"/>
<feature type="compositionally biased region" description="Acidic residues" evidence="1">
    <location>
        <begin position="51"/>
        <end position="75"/>
    </location>
</feature>
<accession>A0AAW5QUP6</accession>
<dbReference type="RefSeq" id="WP_261614255.1">
    <property type="nucleotide sequence ID" value="NZ_JALIDZ010000001.1"/>
</dbReference>
<keyword evidence="3" id="KW-1185">Reference proteome</keyword>